<dbReference type="GO" id="GO:0016614">
    <property type="term" value="F:oxidoreductase activity, acting on CH-OH group of donors"/>
    <property type="evidence" value="ECO:0007669"/>
    <property type="project" value="InterPro"/>
</dbReference>
<evidence type="ECO:0000313" key="3">
    <source>
        <dbReference type="EMBL" id="GJC81521.1"/>
    </source>
</evidence>
<gene>
    <name evidence="3" type="ORF">ColLi_04359</name>
</gene>
<reference evidence="3 4" key="1">
    <citation type="submission" date="2021-07" db="EMBL/GenBank/DDBJ databases">
        <title>Genome data of Colletotrichum spaethianum.</title>
        <authorList>
            <person name="Utami Y.D."/>
            <person name="Hiruma K."/>
        </authorList>
    </citation>
    <scope>NUCLEOTIDE SEQUENCE [LARGE SCALE GENOMIC DNA]</scope>
    <source>
        <strain evidence="3 4">MAFF 242679</strain>
    </source>
</reference>
<organism evidence="3 4">
    <name type="scientific">Colletotrichum liriopes</name>
    <dbReference type="NCBI Taxonomy" id="708192"/>
    <lineage>
        <taxon>Eukaryota</taxon>
        <taxon>Fungi</taxon>
        <taxon>Dikarya</taxon>
        <taxon>Ascomycota</taxon>
        <taxon>Pezizomycotina</taxon>
        <taxon>Sordariomycetes</taxon>
        <taxon>Hypocreomycetidae</taxon>
        <taxon>Glomerellales</taxon>
        <taxon>Glomerellaceae</taxon>
        <taxon>Colletotrichum</taxon>
        <taxon>Colletotrichum spaethianum species complex</taxon>
    </lineage>
</organism>
<comment type="caution">
    <text evidence="3">The sequence shown here is derived from an EMBL/GenBank/DDBJ whole genome shotgun (WGS) entry which is preliminary data.</text>
</comment>
<dbReference type="PANTHER" id="PTHR11552">
    <property type="entry name" value="GLUCOSE-METHANOL-CHOLINE GMC OXIDOREDUCTASE"/>
    <property type="match status" value="1"/>
</dbReference>
<evidence type="ECO:0000256" key="1">
    <source>
        <dbReference type="ARBA" id="ARBA00010790"/>
    </source>
</evidence>
<dbReference type="InterPro" id="IPR012132">
    <property type="entry name" value="GMC_OxRdtase"/>
</dbReference>
<dbReference type="GO" id="GO:0044550">
    <property type="term" value="P:secondary metabolite biosynthetic process"/>
    <property type="evidence" value="ECO:0007669"/>
    <property type="project" value="TreeGrafter"/>
</dbReference>
<feature type="domain" description="Glucose-methanol-choline oxidoreductase C-terminal" evidence="2">
    <location>
        <begin position="81"/>
        <end position="215"/>
    </location>
</feature>
<name>A0AA37LRF8_9PEZI</name>
<accession>A0AA37LRF8</accession>
<dbReference type="Gene3D" id="3.30.560.10">
    <property type="entry name" value="Glucose Oxidase, domain 3"/>
    <property type="match status" value="1"/>
</dbReference>
<protein>
    <submittedName>
        <fullName evidence="3">Alcohol dehydrogenase [acceptor]</fullName>
    </submittedName>
</protein>
<sequence length="227" mass="23931">MAFIPLLNFSSTDGAGQAIIAQMEPTQSALYLPNGTDATVLAGYLDQVAAIKAAHENRTTAGTELIYVSGGTTLVNVLLHPLSRGSIQLNSSDPFVAPIIDPNYLAHPADAAALLQMVRYNRRLMATDAMRRTGAVETLPGPGYDTDDKLLANTKAVLQPFLHPGGSCSLLPLAKGGVVDTQLRVYGVSNLRVADASVIPLLISAHTQATVYAIGEKAASLIMEKHV</sequence>
<dbReference type="AlphaFoldDB" id="A0AA37LRF8"/>
<evidence type="ECO:0000313" key="4">
    <source>
        <dbReference type="Proteomes" id="UP001055172"/>
    </source>
</evidence>
<dbReference type="PANTHER" id="PTHR11552:SF115">
    <property type="entry name" value="DEHYDROGENASE XPTC-RELATED"/>
    <property type="match status" value="1"/>
</dbReference>
<proteinExistence type="inferred from homology"/>
<dbReference type="SUPFAM" id="SSF51905">
    <property type="entry name" value="FAD/NAD(P)-binding domain"/>
    <property type="match status" value="1"/>
</dbReference>
<keyword evidence="4" id="KW-1185">Reference proteome</keyword>
<comment type="similarity">
    <text evidence="1">Belongs to the GMC oxidoreductase family.</text>
</comment>
<dbReference type="Proteomes" id="UP001055172">
    <property type="component" value="Unassembled WGS sequence"/>
</dbReference>
<evidence type="ECO:0000259" key="2">
    <source>
        <dbReference type="Pfam" id="PF05199"/>
    </source>
</evidence>
<dbReference type="EMBL" id="BPPX01000007">
    <property type="protein sequence ID" value="GJC81521.1"/>
    <property type="molecule type" value="Genomic_DNA"/>
</dbReference>
<dbReference type="Pfam" id="PF05199">
    <property type="entry name" value="GMC_oxred_C"/>
    <property type="match status" value="1"/>
</dbReference>
<dbReference type="SUPFAM" id="SSF54373">
    <property type="entry name" value="FAD-linked reductases, C-terminal domain"/>
    <property type="match status" value="1"/>
</dbReference>
<dbReference type="GO" id="GO:0050660">
    <property type="term" value="F:flavin adenine dinucleotide binding"/>
    <property type="evidence" value="ECO:0007669"/>
    <property type="project" value="InterPro"/>
</dbReference>
<dbReference type="InterPro" id="IPR036188">
    <property type="entry name" value="FAD/NAD-bd_sf"/>
</dbReference>
<dbReference type="InterPro" id="IPR007867">
    <property type="entry name" value="GMC_OxRtase_C"/>
</dbReference>